<sequence>MSAVAYLSASTVLADAACIRSANGGSVFWEIKIDRVPDVGKVCHYLWQGLRRHIACVVTQPNGCDSPFDGDELYMYFTTSLVCNTGMVESAFWHATSNDYGPVDC</sequence>
<keyword evidence="2" id="KW-1185">Reference proteome</keyword>
<dbReference type="Proteomes" id="UP000014480">
    <property type="component" value="Unassembled WGS sequence"/>
</dbReference>
<organism evidence="1 2">
    <name type="scientific">Colletotrichum orbiculare (strain 104-T / ATCC 96160 / CBS 514.97 / LARS 414 / MAFF 240422)</name>
    <name type="common">Cucumber anthracnose fungus</name>
    <name type="synonym">Colletotrichum lagenarium</name>
    <dbReference type="NCBI Taxonomy" id="1213857"/>
    <lineage>
        <taxon>Eukaryota</taxon>
        <taxon>Fungi</taxon>
        <taxon>Dikarya</taxon>
        <taxon>Ascomycota</taxon>
        <taxon>Pezizomycotina</taxon>
        <taxon>Sordariomycetes</taxon>
        <taxon>Hypocreomycetidae</taxon>
        <taxon>Glomerellales</taxon>
        <taxon>Glomerellaceae</taxon>
        <taxon>Colletotrichum</taxon>
        <taxon>Colletotrichum orbiculare species complex</taxon>
    </lineage>
</organism>
<dbReference type="EMBL" id="AMCV02000035">
    <property type="protein sequence ID" value="TDZ16301.1"/>
    <property type="molecule type" value="Genomic_DNA"/>
</dbReference>
<reference evidence="2" key="2">
    <citation type="journal article" date="2019" name="Mol. Plant Microbe Interact.">
        <title>Genome sequence resources for four phytopathogenic fungi from the Colletotrichum orbiculare species complex.</title>
        <authorList>
            <person name="Gan P."/>
            <person name="Tsushima A."/>
            <person name="Narusaka M."/>
            <person name="Narusaka Y."/>
            <person name="Takano Y."/>
            <person name="Kubo Y."/>
            <person name="Shirasu K."/>
        </authorList>
    </citation>
    <scope>GENOME REANNOTATION</scope>
    <source>
        <strain evidence="2">104-T / ATCC 96160 / CBS 514.97 / LARS 414 / MAFF 240422</strain>
    </source>
</reference>
<reference evidence="2" key="1">
    <citation type="journal article" date="2013" name="New Phytol.">
        <title>Comparative genomic and transcriptomic analyses reveal the hemibiotrophic stage shift of Colletotrichum fungi.</title>
        <authorList>
            <person name="Gan P."/>
            <person name="Ikeda K."/>
            <person name="Irieda H."/>
            <person name="Narusaka M."/>
            <person name="O'Connell R.J."/>
            <person name="Narusaka Y."/>
            <person name="Takano Y."/>
            <person name="Kubo Y."/>
            <person name="Shirasu K."/>
        </authorList>
    </citation>
    <scope>NUCLEOTIDE SEQUENCE [LARGE SCALE GENOMIC DNA]</scope>
    <source>
        <strain evidence="2">104-T / ATCC 96160 / CBS 514.97 / LARS 414 / MAFF 240422</strain>
    </source>
</reference>
<name>A0A484FFA0_COLOR</name>
<evidence type="ECO:0000313" key="2">
    <source>
        <dbReference type="Proteomes" id="UP000014480"/>
    </source>
</evidence>
<accession>A0A484FFA0</accession>
<dbReference type="AlphaFoldDB" id="A0A484FFA0"/>
<comment type="caution">
    <text evidence="1">The sequence shown here is derived from an EMBL/GenBank/DDBJ whole genome shotgun (WGS) entry which is preliminary data.</text>
</comment>
<protein>
    <submittedName>
        <fullName evidence="1">Uncharacterized protein</fullName>
    </submittedName>
</protein>
<gene>
    <name evidence="1" type="ORF">Cob_v010648</name>
</gene>
<dbReference type="OrthoDB" id="4788795at2759"/>
<evidence type="ECO:0000313" key="1">
    <source>
        <dbReference type="EMBL" id="TDZ16301.1"/>
    </source>
</evidence>
<proteinExistence type="predicted"/>